<reference evidence="8" key="2">
    <citation type="submission" date="2020-05" db="UniProtKB">
        <authorList>
            <consortium name="EnsemblMetazoa"/>
        </authorList>
    </citation>
    <scope>IDENTIFICATION</scope>
    <source>
        <strain evidence="8">IAEA</strain>
    </source>
</reference>
<dbReference type="VEuPathDB" id="VectorBase:GPPI009977"/>
<keyword evidence="1 7" id="KW-0489">Methyltransferase</keyword>
<dbReference type="STRING" id="67801.A0A1B0AVF6"/>
<dbReference type="GO" id="GO:0000179">
    <property type="term" value="F:rRNA (adenine-N6,N6-)-dimethyltransferase activity"/>
    <property type="evidence" value="ECO:0007669"/>
    <property type="project" value="TreeGrafter"/>
</dbReference>
<dbReference type="GO" id="GO:0003723">
    <property type="term" value="F:RNA binding"/>
    <property type="evidence" value="ECO:0007669"/>
    <property type="project" value="UniProtKB-KW"/>
</dbReference>
<evidence type="ECO:0000256" key="1">
    <source>
        <dbReference type="ARBA" id="ARBA00022603"/>
    </source>
</evidence>
<evidence type="ECO:0000256" key="4">
    <source>
        <dbReference type="ARBA" id="ARBA00022884"/>
    </source>
</evidence>
<comment type="subunit">
    <text evidence="5">Part of the small subunit (SSU) processome, composed of more than 70 proteins and the RNA chaperone small nucleolar RNA (snoRNA) U3.</text>
</comment>
<dbReference type="InterPro" id="IPR029063">
    <property type="entry name" value="SAM-dependent_MTases_sf"/>
</dbReference>
<organism evidence="8 9">
    <name type="scientific">Glossina palpalis gambiensis</name>
    <dbReference type="NCBI Taxonomy" id="67801"/>
    <lineage>
        <taxon>Eukaryota</taxon>
        <taxon>Metazoa</taxon>
        <taxon>Ecdysozoa</taxon>
        <taxon>Arthropoda</taxon>
        <taxon>Hexapoda</taxon>
        <taxon>Insecta</taxon>
        <taxon>Pterygota</taxon>
        <taxon>Neoptera</taxon>
        <taxon>Endopterygota</taxon>
        <taxon>Diptera</taxon>
        <taxon>Brachycera</taxon>
        <taxon>Muscomorpha</taxon>
        <taxon>Hippoboscoidea</taxon>
        <taxon>Glossinidae</taxon>
        <taxon>Glossina</taxon>
    </lineage>
</organism>
<evidence type="ECO:0000256" key="5">
    <source>
        <dbReference type="ARBA" id="ARBA00035020"/>
    </source>
</evidence>
<evidence type="ECO:0000313" key="9">
    <source>
        <dbReference type="Proteomes" id="UP000092460"/>
    </source>
</evidence>
<evidence type="ECO:0000256" key="7">
    <source>
        <dbReference type="RuleBase" id="RU362106"/>
    </source>
</evidence>
<dbReference type="EMBL" id="JXJN01004223">
    <property type="status" value="NOT_ANNOTATED_CDS"/>
    <property type="molecule type" value="Genomic_DNA"/>
</dbReference>
<evidence type="ECO:0000313" key="8">
    <source>
        <dbReference type="EnsemblMetazoa" id="GPPI009977-PA"/>
    </source>
</evidence>
<reference evidence="9" key="1">
    <citation type="submission" date="2015-01" db="EMBL/GenBank/DDBJ databases">
        <authorList>
            <person name="Aksoy S."/>
            <person name="Warren W."/>
            <person name="Wilson R.K."/>
        </authorList>
    </citation>
    <scope>NUCLEOTIDE SEQUENCE [LARGE SCALE GENOMIC DNA]</scope>
    <source>
        <strain evidence="9">IAEA</strain>
    </source>
</reference>
<dbReference type="InterPro" id="IPR001737">
    <property type="entry name" value="KsgA/Erm"/>
</dbReference>
<keyword evidence="2 7" id="KW-0808">Transferase</keyword>
<keyword evidence="3 7" id="KW-0949">S-adenosyl-L-methionine</keyword>
<evidence type="ECO:0000256" key="3">
    <source>
        <dbReference type="ARBA" id="ARBA00022691"/>
    </source>
</evidence>
<dbReference type="PANTHER" id="PTHR11727:SF7">
    <property type="entry name" value="DIMETHYLADENOSINE TRANSFERASE-RELATED"/>
    <property type="match status" value="1"/>
</dbReference>
<dbReference type="EC" id="2.1.1.-" evidence="7"/>
<keyword evidence="4" id="KW-0694">RNA-binding</keyword>
<dbReference type="AlphaFoldDB" id="A0A1B0AVF6"/>
<evidence type="ECO:0000256" key="2">
    <source>
        <dbReference type="ARBA" id="ARBA00022679"/>
    </source>
</evidence>
<dbReference type="Proteomes" id="UP000092460">
    <property type="component" value="Unassembled WGS sequence"/>
</dbReference>
<dbReference type="PANTHER" id="PTHR11727">
    <property type="entry name" value="DIMETHYLADENOSINE TRANSFERASE"/>
    <property type="match status" value="1"/>
</dbReference>
<protein>
    <recommendedName>
        <fullName evidence="7">rRNA adenine N(6)-methyltransferase</fullName>
        <ecNumber evidence="7">2.1.1.-</ecNumber>
    </recommendedName>
</protein>
<dbReference type="Pfam" id="PF00398">
    <property type="entry name" value="RrnaAD"/>
    <property type="match status" value="1"/>
</dbReference>
<dbReference type="Gene3D" id="1.10.8.480">
    <property type="match status" value="1"/>
</dbReference>
<keyword evidence="9" id="KW-1185">Reference proteome</keyword>
<dbReference type="SUPFAM" id="SSF53335">
    <property type="entry name" value="S-adenosyl-L-methionine-dependent methyltransferases"/>
    <property type="match status" value="1"/>
</dbReference>
<proteinExistence type="inferred from homology"/>
<dbReference type="GO" id="GO:0005730">
    <property type="term" value="C:nucleolus"/>
    <property type="evidence" value="ECO:0007669"/>
    <property type="project" value="TreeGrafter"/>
</dbReference>
<keyword evidence="7" id="KW-0698">rRNA processing</keyword>
<name>A0A1B0AVF6_9MUSC</name>
<sequence length="90" mass="10487">MLMKVRKKVFKPPPKVESRVVCLEPQNPPPPVNFTEWDGLSRVAFLRENKTLAAAFQINSVMSRNILDDFREAYYWLSQNTADDARVMSW</sequence>
<comment type="function">
    <text evidence="6">Specifically dimethylates two adjacent adenosines in the loop of a conserved hairpin near the 3'-end of 18S rRNA in the 40S particle. Involved in the pre-rRNA processing steps leading to small-subunit rRNA production independently of its RNA-modifying catalytic activity. Part of the small subunit (SSU) processome, first precursor of the small eukaryotic ribosomal subunit. During the assembly of the SSU processome in the nucleolus, many ribosome biogenesis factors, an RNA chaperone and ribosomal proteins associate with the nascent pre-rRNA and work in concert to generate RNA folding, modifications, rearrangements and cleavage as well as targeted degradation of pre-ribosomal RNA by the RNA exosome.</text>
</comment>
<evidence type="ECO:0000256" key="6">
    <source>
        <dbReference type="ARBA" id="ARBA00046134"/>
    </source>
</evidence>
<comment type="similarity">
    <text evidence="7">Belongs to the class I-like SAM-binding methyltransferase superfamily. rRNA adenine N(6)-methyltransferase family.</text>
</comment>
<dbReference type="EMBL" id="JXJN01004224">
    <property type="status" value="NOT_ANNOTATED_CDS"/>
    <property type="molecule type" value="Genomic_DNA"/>
</dbReference>
<dbReference type="EnsemblMetazoa" id="GPPI009977-RA">
    <property type="protein sequence ID" value="GPPI009977-PA"/>
    <property type="gene ID" value="GPPI009977"/>
</dbReference>
<accession>A0A1B0AVF6</accession>
<dbReference type="EMBL" id="JXJN01004225">
    <property type="status" value="NOT_ANNOTATED_CDS"/>
    <property type="molecule type" value="Genomic_DNA"/>
</dbReference>